<dbReference type="SUPFAM" id="SSF110296">
    <property type="entry name" value="Oligoxyloglucan reducing end-specific cellobiohydrolase"/>
    <property type="match status" value="1"/>
</dbReference>
<sequence length="252" mass="26039">MPPAQGPGLDLTAFADGRVVVGGYVTSDGGRTWQATSRPDAPATSVATGQLLRLGGGAVEVWSSVYGNRGELVQQPPGMTVDWVAGAPSATGAWWVGGTRDGRPAVAVTRDGGSSWQVHPLDATGRTAQVSVLGEHVYATVLGADRAISAVFLSTDSGQTFTRTTSGPVATPDGLAGEAVPLLDGRLLVTGTDGKWYVSADDGRTFHQADGTLPQVGPIFRTPAGYIVRDLFGSGWAAFSADGSTWRKLQVN</sequence>
<dbReference type="InterPro" id="IPR015943">
    <property type="entry name" value="WD40/YVTN_repeat-like_dom_sf"/>
</dbReference>
<gene>
    <name evidence="1" type="ORF">Psuf_026250</name>
</gene>
<dbReference type="CDD" id="cd15482">
    <property type="entry name" value="Sialidase_non-viral"/>
    <property type="match status" value="1"/>
</dbReference>
<accession>A0A6F8YGT3</accession>
<dbReference type="RefSeq" id="WP_173156915.1">
    <property type="nucleotide sequence ID" value="NZ_AP022871.1"/>
</dbReference>
<evidence type="ECO:0000313" key="2">
    <source>
        <dbReference type="Proteomes" id="UP000503011"/>
    </source>
</evidence>
<evidence type="ECO:0008006" key="3">
    <source>
        <dbReference type="Google" id="ProtNLM"/>
    </source>
</evidence>
<dbReference type="AlphaFoldDB" id="A0A6F8YGT3"/>
<keyword evidence="2" id="KW-1185">Reference proteome</keyword>
<dbReference type="Proteomes" id="UP000503011">
    <property type="component" value="Chromosome"/>
</dbReference>
<evidence type="ECO:0000313" key="1">
    <source>
        <dbReference type="EMBL" id="BCB85312.1"/>
    </source>
</evidence>
<reference evidence="1 2" key="1">
    <citation type="submission" date="2020-03" db="EMBL/GenBank/DDBJ databases">
        <title>Whole genome shotgun sequence of Phytohabitans suffuscus NBRC 105367.</title>
        <authorList>
            <person name="Komaki H."/>
            <person name="Tamura T."/>
        </authorList>
    </citation>
    <scope>NUCLEOTIDE SEQUENCE [LARGE SCALE GENOMIC DNA]</scope>
    <source>
        <strain evidence="1 2">NBRC 105367</strain>
    </source>
</reference>
<name>A0A6F8YGT3_9ACTN</name>
<dbReference type="EMBL" id="AP022871">
    <property type="protein sequence ID" value="BCB85312.1"/>
    <property type="molecule type" value="Genomic_DNA"/>
</dbReference>
<protein>
    <recommendedName>
        <fullName evidence="3">Photosynthesis system II assembly factor Ycf48/Hcf136-like domain-containing protein</fullName>
    </recommendedName>
</protein>
<proteinExistence type="predicted"/>
<dbReference type="KEGG" id="psuu:Psuf_026250"/>
<organism evidence="1 2">
    <name type="scientific">Phytohabitans suffuscus</name>
    <dbReference type="NCBI Taxonomy" id="624315"/>
    <lineage>
        <taxon>Bacteria</taxon>
        <taxon>Bacillati</taxon>
        <taxon>Actinomycetota</taxon>
        <taxon>Actinomycetes</taxon>
        <taxon>Micromonosporales</taxon>
        <taxon>Micromonosporaceae</taxon>
    </lineage>
</organism>
<reference evidence="1 2" key="2">
    <citation type="submission" date="2020-03" db="EMBL/GenBank/DDBJ databases">
        <authorList>
            <person name="Ichikawa N."/>
            <person name="Kimura A."/>
            <person name="Kitahashi Y."/>
            <person name="Uohara A."/>
        </authorList>
    </citation>
    <scope>NUCLEOTIDE SEQUENCE [LARGE SCALE GENOMIC DNA]</scope>
    <source>
        <strain evidence="1 2">NBRC 105367</strain>
    </source>
</reference>
<dbReference type="Gene3D" id="2.130.10.10">
    <property type="entry name" value="YVTN repeat-like/Quinoprotein amine dehydrogenase"/>
    <property type="match status" value="1"/>
</dbReference>